<evidence type="ECO:0000313" key="3">
    <source>
        <dbReference type="EMBL" id="PSN06662.1"/>
    </source>
</evidence>
<dbReference type="PROSITE" id="PS50937">
    <property type="entry name" value="HTH_MERR_2"/>
    <property type="match status" value="1"/>
</dbReference>
<dbReference type="RefSeq" id="WP_106878054.1">
    <property type="nucleotide sequence ID" value="NZ_DHYB01000022.1"/>
</dbReference>
<dbReference type="InterPro" id="IPR053988">
    <property type="entry name" value="MlrA-like_helical"/>
</dbReference>
<reference evidence="3 4" key="1">
    <citation type="submission" date="2018-03" db="EMBL/GenBank/DDBJ databases">
        <title>Draft genome sequence of the first documented clinical Siccibacter turicensis isolate in Austria.</title>
        <authorList>
            <person name="Lepuschitz S."/>
            <person name="Pekard-Amenitsch S."/>
            <person name="Haunold R."/>
            <person name="Schill S."/>
            <person name="Mach R."/>
            <person name="Allerberger F."/>
            <person name="Ruppitsch W."/>
            <person name="Forsythe S.J."/>
        </authorList>
    </citation>
    <scope>NUCLEOTIDE SEQUENCE [LARGE SCALE GENOMIC DNA]</scope>
    <source>
        <strain evidence="3 4">6100069499-17</strain>
    </source>
</reference>
<organism evidence="3 4">
    <name type="scientific">Siccibacter turicensis</name>
    <dbReference type="NCBI Taxonomy" id="357233"/>
    <lineage>
        <taxon>Bacteria</taxon>
        <taxon>Pseudomonadati</taxon>
        <taxon>Pseudomonadota</taxon>
        <taxon>Gammaproteobacteria</taxon>
        <taxon>Enterobacterales</taxon>
        <taxon>Enterobacteriaceae</taxon>
        <taxon>Siccibacter</taxon>
    </lineage>
</organism>
<evidence type="ECO:0000256" key="1">
    <source>
        <dbReference type="ARBA" id="ARBA00023125"/>
    </source>
</evidence>
<dbReference type="CDD" id="cd00592">
    <property type="entry name" value="HTH_MerR-like"/>
    <property type="match status" value="1"/>
</dbReference>
<keyword evidence="1" id="KW-0238">DNA-binding</keyword>
<feature type="domain" description="HTH merR-type" evidence="2">
    <location>
        <begin position="1"/>
        <end position="71"/>
    </location>
</feature>
<dbReference type="GO" id="GO:0003700">
    <property type="term" value="F:DNA-binding transcription factor activity"/>
    <property type="evidence" value="ECO:0007669"/>
    <property type="project" value="InterPro"/>
</dbReference>
<name>A0A2P8VGM1_9ENTR</name>
<dbReference type="InterPro" id="IPR009061">
    <property type="entry name" value="DNA-bd_dom_put_sf"/>
</dbReference>
<proteinExistence type="predicted"/>
<protein>
    <submittedName>
        <fullName evidence="3">Transcriptional regulator, MerR family protein</fullName>
    </submittedName>
</protein>
<dbReference type="Gene3D" id="1.10.1660.10">
    <property type="match status" value="1"/>
</dbReference>
<dbReference type="InterPro" id="IPR047057">
    <property type="entry name" value="MerR_fam"/>
</dbReference>
<accession>A0A2P8VGM1</accession>
<dbReference type="Pfam" id="PF22267">
    <property type="entry name" value="MlrA_C"/>
    <property type="match status" value="1"/>
</dbReference>
<dbReference type="SUPFAM" id="SSF46955">
    <property type="entry name" value="Putative DNA-binding domain"/>
    <property type="match status" value="1"/>
</dbReference>
<dbReference type="EMBL" id="PYEP01000007">
    <property type="protein sequence ID" value="PSN06662.1"/>
    <property type="molecule type" value="Genomic_DNA"/>
</dbReference>
<keyword evidence="4" id="KW-1185">Reference proteome</keyword>
<dbReference type="Proteomes" id="UP000240212">
    <property type="component" value="Unassembled WGS sequence"/>
</dbReference>
<dbReference type="Pfam" id="PF13411">
    <property type="entry name" value="MerR_1"/>
    <property type="match status" value="1"/>
</dbReference>
<evidence type="ECO:0000259" key="2">
    <source>
        <dbReference type="PROSITE" id="PS50937"/>
    </source>
</evidence>
<dbReference type="SMART" id="SM00422">
    <property type="entry name" value="HTH_MERR"/>
    <property type="match status" value="1"/>
</dbReference>
<dbReference type="PANTHER" id="PTHR30204">
    <property type="entry name" value="REDOX-CYCLING DRUG-SENSING TRANSCRIPTIONAL ACTIVATOR SOXR"/>
    <property type="match status" value="1"/>
</dbReference>
<dbReference type="STRING" id="1388748.GCA_000463155_00919"/>
<dbReference type="GO" id="GO:0003677">
    <property type="term" value="F:DNA binding"/>
    <property type="evidence" value="ECO:0007669"/>
    <property type="project" value="UniProtKB-KW"/>
</dbReference>
<dbReference type="AlphaFoldDB" id="A0A2P8VGM1"/>
<gene>
    <name evidence="3" type="ORF">C7G83_16775</name>
</gene>
<dbReference type="OrthoDB" id="9800334at2"/>
<dbReference type="PANTHER" id="PTHR30204:SF92">
    <property type="entry name" value="HTH-TYPE TRANSCRIPTIONAL REGULATOR ZNTR"/>
    <property type="match status" value="1"/>
</dbReference>
<evidence type="ECO:0000313" key="4">
    <source>
        <dbReference type="Proteomes" id="UP000240212"/>
    </source>
</evidence>
<dbReference type="Pfam" id="PF22270">
    <property type="entry name" value="MlrA_helical"/>
    <property type="match status" value="1"/>
</dbReference>
<dbReference type="InterPro" id="IPR000551">
    <property type="entry name" value="MerR-type_HTH_dom"/>
</dbReference>
<sequence length="264" mass="30371">MSQFTIEMLSDQCGVSMQNLRTWQRHGLLRPSRDGAGRRFFNYSHLMRTQMIVKWLERGIPLSEIAKLLKGEHATLNSQWMLYQENMLAALEKPTADKLRTLLRRFGREMPAGLMIDNIIAPLRLWLQEGQTAAQNVRRVRFDTLVLEYIVFVLQAARKRQTHSLLVVPLNMQDPLAVWLEALRCSSEGFRIDVLGEAVTHPDLKMFTAEHYMLYSDVPLTPLQEVQLQQWETEGLPLFFAGNGFRHKATFPTTIFSALDEAVG</sequence>
<comment type="caution">
    <text evidence="3">The sequence shown here is derived from an EMBL/GenBank/DDBJ whole genome shotgun (WGS) entry which is preliminary data.</text>
</comment>
<dbReference type="InterPro" id="IPR053987">
    <property type="entry name" value="MlrA-like_C"/>
</dbReference>